<evidence type="ECO:0000256" key="1">
    <source>
        <dbReference type="ARBA" id="ARBA00000274"/>
    </source>
</evidence>
<dbReference type="KEGG" id="bhl:Bache_0758"/>
<gene>
    <name evidence="4" type="ordered locus">Bache_0758</name>
</gene>
<dbReference type="EC" id="3.2.2.n1" evidence="3"/>
<protein>
    <recommendedName>
        <fullName evidence="3">Cytokinin riboside 5'-monophosphate phosphoribohydrolase</fullName>
        <ecNumber evidence="3">3.2.2.n1</ecNumber>
    </recommendedName>
</protein>
<keyword evidence="5" id="KW-1185">Reference proteome</keyword>
<evidence type="ECO:0000256" key="3">
    <source>
        <dbReference type="RuleBase" id="RU363015"/>
    </source>
</evidence>
<dbReference type="GO" id="GO:0005829">
    <property type="term" value="C:cytosol"/>
    <property type="evidence" value="ECO:0007669"/>
    <property type="project" value="TreeGrafter"/>
</dbReference>
<keyword evidence="3" id="KW-0203">Cytokinin biosynthesis</keyword>
<organism evidence="4 5">
    <name type="scientific">Bacteroides helcogenes (strain ATCC 35417 / DSM 20613 / JCM 6297 / CCUG 15421 / P 36-108)</name>
    <dbReference type="NCBI Taxonomy" id="693979"/>
    <lineage>
        <taxon>Bacteria</taxon>
        <taxon>Pseudomonadati</taxon>
        <taxon>Bacteroidota</taxon>
        <taxon>Bacteroidia</taxon>
        <taxon>Bacteroidales</taxon>
        <taxon>Bacteroidaceae</taxon>
        <taxon>Bacteroides</taxon>
    </lineage>
</organism>
<dbReference type="PANTHER" id="PTHR31223:SF70">
    <property type="entry name" value="LOG FAMILY PROTEIN YJL055W"/>
    <property type="match status" value="1"/>
</dbReference>
<dbReference type="HOGENOM" id="CLU_058336_4_0_10"/>
<dbReference type="GO" id="GO:0009691">
    <property type="term" value="P:cytokinin biosynthetic process"/>
    <property type="evidence" value="ECO:0007669"/>
    <property type="project" value="UniProtKB-UniRule"/>
</dbReference>
<dbReference type="PANTHER" id="PTHR31223">
    <property type="entry name" value="LOG FAMILY PROTEIN YJL055W"/>
    <property type="match status" value="1"/>
</dbReference>
<reference evidence="4 5" key="2">
    <citation type="journal article" date="2011" name="Stand. Genomic Sci.">
        <title>Complete genome sequence of Bacteroides helcogenes type strain (P 36-108).</title>
        <authorList>
            <person name="Pati A."/>
            <person name="Gronow S."/>
            <person name="Zeytun A."/>
            <person name="Lapidus A."/>
            <person name="Nolan M."/>
            <person name="Hammon N."/>
            <person name="Deshpande S."/>
            <person name="Cheng J.F."/>
            <person name="Tapia R."/>
            <person name="Han C."/>
            <person name="Goodwin L."/>
            <person name="Pitluck S."/>
            <person name="Liolios K."/>
            <person name="Pagani I."/>
            <person name="Ivanova N."/>
            <person name="Mavromatis K."/>
            <person name="Chen A."/>
            <person name="Palaniappan K."/>
            <person name="Land M."/>
            <person name="Hauser L."/>
            <person name="Chang Y.J."/>
            <person name="Jeffries C.D."/>
            <person name="Detter J.C."/>
            <person name="Brambilla E."/>
            <person name="Rohde M."/>
            <person name="Goker M."/>
            <person name="Woyke T."/>
            <person name="Bristow J."/>
            <person name="Eisen J.A."/>
            <person name="Markowitz V."/>
            <person name="Hugenholtz P."/>
            <person name="Kyrpides N.C."/>
            <person name="Klenk H.P."/>
            <person name="Lucas S."/>
        </authorList>
    </citation>
    <scope>NUCLEOTIDE SEQUENCE [LARGE SCALE GENOMIC DNA]</scope>
    <source>
        <strain evidence="5">ATCC 35417 / DSM 20613 / JCM 6297 / CCUG 15421 / P 36-108</strain>
    </source>
</reference>
<dbReference type="NCBIfam" id="TIGR00730">
    <property type="entry name" value="Rossman fold protein, TIGR00730 family"/>
    <property type="match status" value="1"/>
</dbReference>
<dbReference type="STRING" id="693979.Bache_0758"/>
<name>E6SNW2_BACT6</name>
<dbReference type="EMBL" id="CP002352">
    <property type="protein sequence ID" value="ADV42780.1"/>
    <property type="molecule type" value="Genomic_DNA"/>
</dbReference>
<keyword evidence="3" id="KW-0378">Hydrolase</keyword>
<dbReference type="InterPro" id="IPR005269">
    <property type="entry name" value="LOG"/>
</dbReference>
<evidence type="ECO:0000313" key="5">
    <source>
        <dbReference type="Proteomes" id="UP000008630"/>
    </source>
</evidence>
<dbReference type="Proteomes" id="UP000008630">
    <property type="component" value="Chromosome"/>
</dbReference>
<comment type="catalytic activity">
    <reaction evidence="1">
        <text>AMP + H2O = D-ribose 5-phosphate + adenine</text>
        <dbReference type="Rhea" id="RHEA:20129"/>
        <dbReference type="ChEBI" id="CHEBI:15377"/>
        <dbReference type="ChEBI" id="CHEBI:16708"/>
        <dbReference type="ChEBI" id="CHEBI:78346"/>
        <dbReference type="ChEBI" id="CHEBI:456215"/>
        <dbReference type="EC" id="3.2.2.4"/>
    </reaction>
</comment>
<evidence type="ECO:0000256" key="2">
    <source>
        <dbReference type="ARBA" id="ARBA00006763"/>
    </source>
</evidence>
<comment type="similarity">
    <text evidence="2 3">Belongs to the LOG family.</text>
</comment>
<dbReference type="eggNOG" id="COG1611">
    <property type="taxonomic scope" value="Bacteria"/>
</dbReference>
<dbReference type="InterPro" id="IPR031100">
    <property type="entry name" value="LOG_fam"/>
</dbReference>
<dbReference type="GO" id="GO:0008714">
    <property type="term" value="F:AMP nucleosidase activity"/>
    <property type="evidence" value="ECO:0007669"/>
    <property type="project" value="UniProtKB-EC"/>
</dbReference>
<dbReference type="Pfam" id="PF03641">
    <property type="entry name" value="Lysine_decarbox"/>
    <property type="match status" value="1"/>
</dbReference>
<dbReference type="SUPFAM" id="SSF102405">
    <property type="entry name" value="MCP/YpsA-like"/>
    <property type="match status" value="1"/>
</dbReference>
<sequence length="225" mass="24946">MVFKECFGIGCGKLRIFAVVLKCGTSMDKMMNKISSVCVYSASSTKIDPVYFDVAHELGTLLGQEHIRLVNGAGNMGLMSAVADAALDVGGEVTGVIPRFMVEQGWHHTGLTDLRVVESMHERKRLMADLSDAVIALPGGCGTLEELLEVITWKQLGLYLNPVVVLNVKGYFDPLLDMFRRAMDENFMRRQHGDIWQVAQTAQEAVRLVRTTPLWDVSIRKFAAI</sequence>
<evidence type="ECO:0000313" key="4">
    <source>
        <dbReference type="EMBL" id="ADV42780.1"/>
    </source>
</evidence>
<dbReference type="AlphaFoldDB" id="E6SNW2"/>
<reference key="1">
    <citation type="submission" date="2010-11" db="EMBL/GenBank/DDBJ databases">
        <title>The complete genome of Bacteroides helcogenes P 36-108.</title>
        <authorList>
            <consortium name="US DOE Joint Genome Institute (JGI-PGF)"/>
            <person name="Lucas S."/>
            <person name="Copeland A."/>
            <person name="Lapidus A."/>
            <person name="Bruce D."/>
            <person name="Goodwin L."/>
            <person name="Pitluck S."/>
            <person name="Kyrpides N."/>
            <person name="Mavromatis K."/>
            <person name="Ivanova N."/>
            <person name="Zeytun A."/>
            <person name="Brettin T."/>
            <person name="Detter J.C."/>
            <person name="Tapia R."/>
            <person name="Han C."/>
            <person name="Land M."/>
            <person name="Hauser L."/>
            <person name="Markowitz V."/>
            <person name="Cheng J.-F."/>
            <person name="Hugenholtz P."/>
            <person name="Woyke T."/>
            <person name="Wu D."/>
            <person name="Gronow S."/>
            <person name="Wellnitz S."/>
            <person name="Brambilla E."/>
            <person name="Klenk H.-P."/>
            <person name="Eisen J.A."/>
        </authorList>
    </citation>
    <scope>NUCLEOTIDE SEQUENCE</scope>
    <source>
        <strain>P 36-108</strain>
    </source>
</reference>
<accession>E6SNW2</accession>
<dbReference type="Gene3D" id="3.40.50.450">
    <property type="match status" value="1"/>
</dbReference>
<proteinExistence type="inferred from homology"/>